<comment type="caution">
    <text evidence="1">The sequence shown here is derived from an EMBL/GenBank/DDBJ whole genome shotgun (WGS) entry which is preliminary data.</text>
</comment>
<dbReference type="PIRSF" id="PIRSF036794">
    <property type="entry name" value="UCP_erythr_ester"/>
    <property type="match status" value="1"/>
</dbReference>
<dbReference type="InterPro" id="IPR052036">
    <property type="entry name" value="Hydrolase/PRTase-associated"/>
</dbReference>
<sequence length="435" mass="48654">MLDKTPDENDVLGAALPLEVDDDLGPLLDRIGGARIVLLGEASHGTHEFYAWRAALTRRLIREHGFSFVAVEGDWPDCWEVNRSVTGAPGAVPDPHDVLDDYRRWPTWMWANTETVRFCRRLRDHNLDLPPERRVGFYGLDLYSLWDSLRSVLDHVADHRPDYVEEALAAYRCFEPYGEDPQEYARHRALAPEGCADEIMALLTRLRRAAAPPQDGDPARELNAWQNAEVAAGAERYYRTMIGGGVESWNVRDVHMADTLDRLLGFHGPDSRAVVWAHNTHVGDARATPMADHGMVNLGQLVRERHGRDRVVVVGFAGGHGQVIAAPRWGAAMEAMPVPRPVPGSLEALLAGDAELDHALFVFSDGPDQDWLNVTRGHRAIGVVYDPDRDHRQFVPTRLAERYDALCWFSRMSALVPLHMEAARRGELETVPSGV</sequence>
<dbReference type="CDD" id="cd14728">
    <property type="entry name" value="Ere-like"/>
    <property type="match status" value="1"/>
</dbReference>
<dbReference type="Gene3D" id="3.40.1660.10">
    <property type="entry name" value="EreA-like (biosynthetic domain)"/>
    <property type="match status" value="1"/>
</dbReference>
<reference evidence="1 2" key="1">
    <citation type="submission" date="2020-08" db="EMBL/GenBank/DDBJ databases">
        <title>Sequencing the genomes of 1000 actinobacteria strains.</title>
        <authorList>
            <person name="Klenk H.-P."/>
        </authorList>
    </citation>
    <scope>NUCLEOTIDE SEQUENCE [LARGE SCALE GENOMIC DNA]</scope>
    <source>
        <strain evidence="1 2">DSM 45823</strain>
    </source>
</reference>
<dbReference type="Gene3D" id="1.20.1440.30">
    <property type="entry name" value="Biosynthetic Protein domain"/>
    <property type="match status" value="1"/>
</dbReference>
<dbReference type="SUPFAM" id="SSF159501">
    <property type="entry name" value="EreA/ChaN-like"/>
    <property type="match status" value="1"/>
</dbReference>
<name>A0A7W3N3D3_9ACTN</name>
<dbReference type="InterPro" id="IPR014622">
    <property type="entry name" value="UCP036794_erythomycin"/>
</dbReference>
<dbReference type="GO" id="GO:0046677">
    <property type="term" value="P:response to antibiotic"/>
    <property type="evidence" value="ECO:0007669"/>
    <property type="project" value="InterPro"/>
</dbReference>
<gene>
    <name evidence="1" type="ORF">HNR21_005671</name>
</gene>
<evidence type="ECO:0000313" key="2">
    <source>
        <dbReference type="Proteomes" id="UP000539313"/>
    </source>
</evidence>
<dbReference type="InterPro" id="IPR007815">
    <property type="entry name" value="Emycin_Estase"/>
</dbReference>
<protein>
    <submittedName>
        <fullName evidence="1">Erythromycin esterase-like protein</fullName>
    </submittedName>
</protein>
<dbReference type="PANTHER" id="PTHR31299">
    <property type="entry name" value="ESTERASE, PUTATIVE (AFU_ORTHOLOGUE AFUA_1G05850)-RELATED"/>
    <property type="match status" value="1"/>
</dbReference>
<dbReference type="Proteomes" id="UP000539313">
    <property type="component" value="Unassembled WGS sequence"/>
</dbReference>
<dbReference type="PANTHER" id="PTHR31299:SF0">
    <property type="entry name" value="ESTERASE, PUTATIVE (AFU_ORTHOLOGUE AFUA_1G05850)-RELATED"/>
    <property type="match status" value="1"/>
</dbReference>
<keyword evidence="2" id="KW-1185">Reference proteome</keyword>
<organism evidence="1 2">
    <name type="scientific">Thermomonospora cellulosilytica</name>
    <dbReference type="NCBI Taxonomy" id="1411118"/>
    <lineage>
        <taxon>Bacteria</taxon>
        <taxon>Bacillati</taxon>
        <taxon>Actinomycetota</taxon>
        <taxon>Actinomycetes</taxon>
        <taxon>Streptosporangiales</taxon>
        <taxon>Thermomonosporaceae</taxon>
        <taxon>Thermomonospora</taxon>
    </lineage>
</organism>
<dbReference type="RefSeq" id="WP_182707584.1">
    <property type="nucleotide sequence ID" value="NZ_JACJII010000001.1"/>
</dbReference>
<dbReference type="Pfam" id="PF05139">
    <property type="entry name" value="Erythro_esteras"/>
    <property type="match status" value="1"/>
</dbReference>
<evidence type="ECO:0000313" key="1">
    <source>
        <dbReference type="EMBL" id="MBA9006789.1"/>
    </source>
</evidence>
<proteinExistence type="predicted"/>
<dbReference type="EMBL" id="JACJII010000001">
    <property type="protein sequence ID" value="MBA9006789.1"/>
    <property type="molecule type" value="Genomic_DNA"/>
</dbReference>
<dbReference type="Gene3D" id="3.30.1870.10">
    <property type="entry name" value="EreA-like, domain 2"/>
    <property type="match status" value="1"/>
</dbReference>
<dbReference type="AlphaFoldDB" id="A0A7W3N3D3"/>
<accession>A0A7W3N3D3</accession>